<dbReference type="PANTHER" id="PTHR30404">
    <property type="entry name" value="N-ACETYLMURAMOYL-L-ALANINE AMIDASE"/>
    <property type="match status" value="1"/>
</dbReference>
<dbReference type="GO" id="GO:0008745">
    <property type="term" value="F:N-acetylmuramoyl-L-alanine amidase activity"/>
    <property type="evidence" value="ECO:0007669"/>
    <property type="project" value="UniProtKB-EC"/>
</dbReference>
<evidence type="ECO:0000256" key="3">
    <source>
        <dbReference type="ARBA" id="ARBA00022801"/>
    </source>
</evidence>
<dbReference type="FunCoup" id="A0A1M6HRI8">
    <property type="interactions" value="206"/>
</dbReference>
<keyword evidence="3" id="KW-0378">Hydrolase</keyword>
<dbReference type="InParanoid" id="A0A1M6HRI8"/>
<dbReference type="GO" id="GO:0030288">
    <property type="term" value="C:outer membrane-bounded periplasmic space"/>
    <property type="evidence" value="ECO:0007669"/>
    <property type="project" value="TreeGrafter"/>
</dbReference>
<dbReference type="Pfam" id="PF01520">
    <property type="entry name" value="Amidase_3"/>
    <property type="match status" value="1"/>
</dbReference>
<dbReference type="SMART" id="SM00646">
    <property type="entry name" value="Ami_3"/>
    <property type="match status" value="1"/>
</dbReference>
<evidence type="ECO:0000259" key="4">
    <source>
        <dbReference type="SMART" id="SM00646"/>
    </source>
</evidence>
<evidence type="ECO:0000313" key="5">
    <source>
        <dbReference type="EMBL" id="SHJ24830.1"/>
    </source>
</evidence>
<dbReference type="Gene3D" id="3.40.630.40">
    <property type="entry name" value="Zn-dependent exopeptidases"/>
    <property type="match status" value="1"/>
</dbReference>
<keyword evidence="6" id="KW-1185">Reference proteome</keyword>
<sequence>MLSIPRLSSVRILIILQLLTLNALYGWETVQHGGQQYVTAKSIKEFYRFTKFQRSGKTISLSNQGIEVKMTAGSQECFMNSVKFVLSYPVLEISGKYLVSRTDLSKLIDPVLRPSYIRSAGNFRTVIIDPGHGGKDAGAVNQYGTEAGYNLSVARMVRDLLKQQGYNVIMTRDSDTYLTLGQRVELANRYDNAIFISIHFNAGGGSRARGIETFTLSPVGVAHYGRSVKSSDYRVREGNHQDSANIALATAVHGVALQRTKTNNIPDRGIKRARYSVLTSIKHPAILVEGGFMSHPTEARIIHTKNYQKTIAYSIAEGIIRYRSAIQSRAY</sequence>
<accession>A0A1M6HRI8</accession>
<dbReference type="PANTHER" id="PTHR30404:SF0">
    <property type="entry name" value="N-ACETYLMURAMOYL-L-ALANINE AMIDASE AMIC"/>
    <property type="match status" value="1"/>
</dbReference>
<dbReference type="EC" id="3.5.1.28" evidence="2"/>
<protein>
    <recommendedName>
        <fullName evidence="2">N-acetylmuramoyl-L-alanine amidase</fullName>
        <ecNumber evidence="2">3.5.1.28</ecNumber>
    </recommendedName>
</protein>
<feature type="domain" description="MurNAc-LAA" evidence="4">
    <location>
        <begin position="184"/>
        <end position="320"/>
    </location>
</feature>
<dbReference type="STRING" id="1123071.SAMN02745181_1548"/>
<evidence type="ECO:0000313" key="6">
    <source>
        <dbReference type="Proteomes" id="UP000184510"/>
    </source>
</evidence>
<dbReference type="AlphaFoldDB" id="A0A1M6HRI8"/>
<dbReference type="CDD" id="cd02696">
    <property type="entry name" value="MurNAc-LAA"/>
    <property type="match status" value="1"/>
</dbReference>
<dbReference type="InterPro" id="IPR002508">
    <property type="entry name" value="MurNAc-LAA_cat"/>
</dbReference>
<dbReference type="EMBL" id="FQYR01000003">
    <property type="protein sequence ID" value="SHJ24830.1"/>
    <property type="molecule type" value="Genomic_DNA"/>
</dbReference>
<reference evidence="5 6" key="1">
    <citation type="submission" date="2016-11" db="EMBL/GenBank/DDBJ databases">
        <authorList>
            <person name="Jaros S."/>
            <person name="Januszkiewicz K."/>
            <person name="Wedrychowicz H."/>
        </authorList>
    </citation>
    <scope>NUCLEOTIDE SEQUENCE [LARGE SCALE GENOMIC DNA]</scope>
    <source>
        <strain evidence="5 6">DSM 18772</strain>
    </source>
</reference>
<dbReference type="Proteomes" id="UP000184510">
    <property type="component" value="Unassembled WGS sequence"/>
</dbReference>
<proteinExistence type="predicted"/>
<evidence type="ECO:0000256" key="1">
    <source>
        <dbReference type="ARBA" id="ARBA00001561"/>
    </source>
</evidence>
<gene>
    <name evidence="5" type="ORF">SAMN02745181_1548</name>
</gene>
<dbReference type="GO" id="GO:0009253">
    <property type="term" value="P:peptidoglycan catabolic process"/>
    <property type="evidence" value="ECO:0007669"/>
    <property type="project" value="InterPro"/>
</dbReference>
<comment type="catalytic activity">
    <reaction evidence="1">
        <text>Hydrolyzes the link between N-acetylmuramoyl residues and L-amino acid residues in certain cell-wall glycopeptides.</text>
        <dbReference type="EC" id="3.5.1.28"/>
    </reaction>
</comment>
<organism evidence="5 6">
    <name type="scientific">Rubritalea squalenifaciens DSM 18772</name>
    <dbReference type="NCBI Taxonomy" id="1123071"/>
    <lineage>
        <taxon>Bacteria</taxon>
        <taxon>Pseudomonadati</taxon>
        <taxon>Verrucomicrobiota</taxon>
        <taxon>Verrucomicrobiia</taxon>
        <taxon>Verrucomicrobiales</taxon>
        <taxon>Rubritaleaceae</taxon>
        <taxon>Rubritalea</taxon>
    </lineage>
</organism>
<dbReference type="InterPro" id="IPR050695">
    <property type="entry name" value="N-acetylmuramoyl_amidase_3"/>
</dbReference>
<evidence type="ECO:0000256" key="2">
    <source>
        <dbReference type="ARBA" id="ARBA00011901"/>
    </source>
</evidence>
<name>A0A1M6HRI8_9BACT</name>
<dbReference type="SUPFAM" id="SSF53187">
    <property type="entry name" value="Zn-dependent exopeptidases"/>
    <property type="match status" value="1"/>
</dbReference>